<dbReference type="InterPro" id="IPR014001">
    <property type="entry name" value="Helicase_ATP-bd"/>
</dbReference>
<gene>
    <name evidence="2" type="ORF">AQPW35_47430</name>
</gene>
<dbReference type="GO" id="GO:0009307">
    <property type="term" value="P:DNA restriction-modification system"/>
    <property type="evidence" value="ECO:0007669"/>
    <property type="project" value="UniProtKB-KW"/>
</dbReference>
<dbReference type="Proteomes" id="UP000301751">
    <property type="component" value="Unassembled WGS sequence"/>
</dbReference>
<evidence type="ECO:0000313" key="3">
    <source>
        <dbReference type="Proteomes" id="UP000301751"/>
    </source>
</evidence>
<sequence>MSTDVSEKGLESLIVRHMTGTDGLAVTPGAVTEPPARYGGTGYLAGSPKDYDRAHALDVAQLFAFLRATQPEAFKKLGMADAHDAKDINRLKFLTRLSAELGKRGAIDVLRKGIDHHPAGHFDLFYGKPSEGNAKAAALHAKNRFTITRQLAYSIDETRRALDLGLFINGLPIATFELKNSLTKQTVEDAVEQYRRDRNPRERLFEFGRCVVHFAVDDAEVRMCTALAGKASWFLPFNQGYEDGAGNPPNPQGLKTAYLWKEMLTPVGLTDILENYAQVVEIKHPKTGKKKRTQAFPRYHQLDVVRKALADVRVHGVGRRYLIQHSAGSGKSNSIAWLAHQLIGVKHDAAKGEGQGGQPVFDSVIVITDRRILDDQIQKTIRQFMQVGATVGHAEHSGDLRRFIEQGKKIIVTTVQKFPWVLDEIGAVGDKRFAIVIDEAHSGQGGKTSAAMGKALGEGADAGAADDAEERDAEDVVNAALEARMAARKMLTNASYFAFTATPKNKTLEMFGEPLPPDAEGKVKHRPFHNYSMKQAVQERFILDVLENYVPVDSYYKLVKKIEDDPEFDTKKAKKKLRRYVESNDHAIRLKAEIMVDHFHEQVLAAGKIGGQARAMVVTSGIERAIQYFHAMKAYLVERKSPYQAIVAFSGEHEYGGAKVSEASLNGFPSKDIADKIQDDPYRFLICADKFQTGYDEPLLHTMYVDKALSGIKAVQTLSRLNRAHPQKHDCFVLDFQNNNETITYAFQDYYRTTLLAEETDPNKLHDLKGALDAAQVYAPEQMQQFVALFLAGAERDQLDPILDACVARYTGTLDEDQQVDFKGKAKVFCRTYDFLASVMPGTAPDWERLSILLNLLLPKLPAPKEEDLAQGILDAIDMDSYRVEKKAKMKIALADSNAEIAPPPTEGGGRKPEPELDRLSNILKTFNDNFGTLFADTDRVAKRIRDDIAPKVAADKAFQNARDNTPHTARMAHDQALGKVMQILLKDDTQVYKQFVENESFRRFVGDMVFELTRQGPAMPGASPPA</sequence>
<name>A0A480AZE2_9BURK</name>
<dbReference type="RefSeq" id="WP_137735359.1">
    <property type="nucleotide sequence ID" value="NZ_BJCL01000018.1"/>
</dbReference>
<dbReference type="InterPro" id="IPR007409">
    <property type="entry name" value="Restrct_endonuc_type1_HsdR_N"/>
</dbReference>
<dbReference type="OrthoDB" id="9758243at2"/>
<dbReference type="EMBL" id="BJCL01000018">
    <property type="protein sequence ID" value="GCL65662.1"/>
    <property type="molecule type" value="Genomic_DNA"/>
</dbReference>
<dbReference type="AlphaFoldDB" id="A0A480AZE2"/>
<dbReference type="SMART" id="SM00487">
    <property type="entry name" value="DEXDc"/>
    <property type="match status" value="1"/>
</dbReference>
<dbReference type="InterPro" id="IPR027417">
    <property type="entry name" value="P-loop_NTPase"/>
</dbReference>
<dbReference type="Pfam" id="PF22679">
    <property type="entry name" value="T1R_D3-like"/>
    <property type="match status" value="1"/>
</dbReference>
<dbReference type="PROSITE" id="PS51192">
    <property type="entry name" value="HELICASE_ATP_BIND_1"/>
    <property type="match status" value="1"/>
</dbReference>
<proteinExistence type="predicted"/>
<dbReference type="Pfam" id="PF18766">
    <property type="entry name" value="SWI2_SNF2"/>
    <property type="match status" value="1"/>
</dbReference>
<dbReference type="PANTHER" id="PTHR42927">
    <property type="entry name" value="HELICASE SUPERFAMILY 1 AND 2 DOMAIN-CONTAINING PROTEIN"/>
    <property type="match status" value="1"/>
</dbReference>
<dbReference type="CDD" id="cd22332">
    <property type="entry name" value="HsdR_N"/>
    <property type="match status" value="1"/>
</dbReference>
<dbReference type="SUPFAM" id="SSF52540">
    <property type="entry name" value="P-loop containing nucleoside triphosphate hydrolases"/>
    <property type="match status" value="2"/>
</dbReference>
<organism evidence="2 3">
    <name type="scientific">Pseudaquabacterium pictum</name>
    <dbReference type="NCBI Taxonomy" id="2315236"/>
    <lineage>
        <taxon>Bacteria</taxon>
        <taxon>Pseudomonadati</taxon>
        <taxon>Pseudomonadota</taxon>
        <taxon>Betaproteobacteria</taxon>
        <taxon>Burkholderiales</taxon>
        <taxon>Sphaerotilaceae</taxon>
        <taxon>Pseudaquabacterium</taxon>
    </lineage>
</organism>
<comment type="caution">
    <text evidence="2">The sequence shown here is derived from an EMBL/GenBank/DDBJ whole genome shotgun (WGS) entry which is preliminary data.</text>
</comment>
<dbReference type="Pfam" id="PF04313">
    <property type="entry name" value="HSDR_N"/>
    <property type="match status" value="1"/>
</dbReference>
<accession>A0A480AZE2</accession>
<reference evidence="3" key="1">
    <citation type="submission" date="2019-03" db="EMBL/GenBank/DDBJ databases">
        <title>Aquabacterium pictum sp.nov., the first bacteriochlorophyll a-containing freshwater bacterium in the genus Aquabacterium of the class Betaproteobacteria.</title>
        <authorList>
            <person name="Hirose S."/>
            <person name="Tank M."/>
            <person name="Hara E."/>
            <person name="Tamaki H."/>
            <person name="Takaichi S."/>
            <person name="Haruta S."/>
            <person name="Hanada S."/>
        </authorList>
    </citation>
    <scope>NUCLEOTIDE SEQUENCE [LARGE SCALE GENOMIC DNA]</scope>
    <source>
        <strain evidence="3">W35</strain>
    </source>
</reference>
<evidence type="ECO:0000313" key="2">
    <source>
        <dbReference type="EMBL" id="GCL65662.1"/>
    </source>
</evidence>
<dbReference type="Gene3D" id="3.90.1570.50">
    <property type="match status" value="1"/>
</dbReference>
<dbReference type="InterPro" id="IPR055180">
    <property type="entry name" value="HsdR_RecA-like_helicase_dom_2"/>
</dbReference>
<protein>
    <recommendedName>
        <fullName evidence="1">Helicase ATP-binding domain-containing protein</fullName>
    </recommendedName>
</protein>
<feature type="domain" description="Helicase ATP-binding" evidence="1">
    <location>
        <begin position="312"/>
        <end position="521"/>
    </location>
</feature>
<dbReference type="InterPro" id="IPR040980">
    <property type="entry name" value="SWI2_SNF2"/>
</dbReference>
<keyword evidence="3" id="KW-1185">Reference proteome</keyword>
<evidence type="ECO:0000259" key="1">
    <source>
        <dbReference type="PROSITE" id="PS51192"/>
    </source>
</evidence>
<dbReference type="Gene3D" id="3.40.50.300">
    <property type="entry name" value="P-loop containing nucleotide triphosphate hydrolases"/>
    <property type="match status" value="3"/>
</dbReference>
<dbReference type="PANTHER" id="PTHR42927:SF1">
    <property type="entry name" value="HELICASE SUPERFAMILY 1 AND 2 DOMAIN-CONTAINING PROTEIN"/>
    <property type="match status" value="1"/>
</dbReference>
<dbReference type="GO" id="GO:0009035">
    <property type="term" value="F:type I site-specific deoxyribonuclease activity"/>
    <property type="evidence" value="ECO:0007669"/>
    <property type="project" value="UniProtKB-EC"/>
</dbReference>
<dbReference type="GO" id="GO:0003677">
    <property type="term" value="F:DNA binding"/>
    <property type="evidence" value="ECO:0007669"/>
    <property type="project" value="UniProtKB-KW"/>
</dbReference>
<dbReference type="GO" id="GO:0005524">
    <property type="term" value="F:ATP binding"/>
    <property type="evidence" value="ECO:0007669"/>
    <property type="project" value="UniProtKB-KW"/>
</dbReference>